<dbReference type="GeneID" id="101697608"/>
<feature type="region of interest" description="Disordered" evidence="4">
    <location>
        <begin position="281"/>
        <end position="334"/>
    </location>
</feature>
<dbReference type="GO" id="GO:0005634">
    <property type="term" value="C:nucleus"/>
    <property type="evidence" value="ECO:0007669"/>
    <property type="project" value="UniProtKB-SubCell"/>
</dbReference>
<dbReference type="Gene3D" id="6.10.250.2320">
    <property type="match status" value="1"/>
</dbReference>
<keyword evidence="3" id="KW-0539">Nucleus</keyword>
<accession>A0AAX6QLI1</accession>
<feature type="region of interest" description="Disordered" evidence="4">
    <location>
        <begin position="652"/>
        <end position="692"/>
    </location>
</feature>
<dbReference type="InterPro" id="IPR021052">
    <property type="entry name" value="HJURP_central_dom"/>
</dbReference>
<evidence type="ECO:0000313" key="8">
    <source>
        <dbReference type="RefSeq" id="XP_012922441.1"/>
    </source>
</evidence>
<evidence type="ECO:0000259" key="5">
    <source>
        <dbReference type="Pfam" id="PF12346"/>
    </source>
</evidence>
<dbReference type="CTD" id="55355"/>
<gene>
    <name evidence="8" type="primary">Hjurp</name>
</gene>
<dbReference type="InterPro" id="IPR022102">
    <property type="entry name" value="HJURP_C"/>
</dbReference>
<name>A0AAX6QLI1_HETGA</name>
<dbReference type="GO" id="GO:0034080">
    <property type="term" value="P:CENP-A containing chromatin assembly"/>
    <property type="evidence" value="ECO:0007669"/>
    <property type="project" value="TreeGrafter"/>
</dbReference>
<feature type="domain" description="Holliday junction regulator protein family C-terminal" evidence="6">
    <location>
        <begin position="397"/>
        <end position="459"/>
    </location>
</feature>
<dbReference type="GO" id="GO:0042393">
    <property type="term" value="F:histone binding"/>
    <property type="evidence" value="ECO:0007669"/>
    <property type="project" value="TreeGrafter"/>
</dbReference>
<dbReference type="Pfam" id="PF12346">
    <property type="entry name" value="HJURP_mid"/>
    <property type="match status" value="1"/>
</dbReference>
<evidence type="ECO:0000256" key="2">
    <source>
        <dbReference type="ARBA" id="ARBA00023125"/>
    </source>
</evidence>
<dbReference type="GO" id="GO:0003677">
    <property type="term" value="F:DNA binding"/>
    <property type="evidence" value="ECO:0007669"/>
    <property type="project" value="UniProtKB-KW"/>
</dbReference>
<keyword evidence="7" id="KW-1185">Reference proteome</keyword>
<keyword evidence="2" id="KW-0238">DNA-binding</keyword>
<reference evidence="8" key="1">
    <citation type="submission" date="2025-08" db="UniProtKB">
        <authorList>
            <consortium name="RefSeq"/>
        </authorList>
    </citation>
    <scope>IDENTIFICATION</scope>
</reference>
<evidence type="ECO:0000259" key="6">
    <source>
        <dbReference type="Pfam" id="PF12347"/>
    </source>
</evidence>
<feature type="compositionally biased region" description="Basic and acidic residues" evidence="4">
    <location>
        <begin position="680"/>
        <end position="692"/>
    </location>
</feature>
<evidence type="ECO:0000256" key="3">
    <source>
        <dbReference type="ARBA" id="ARBA00023242"/>
    </source>
</evidence>
<proteinExistence type="predicted"/>
<feature type="region of interest" description="Disordered" evidence="4">
    <location>
        <begin position="74"/>
        <end position="120"/>
    </location>
</feature>
<feature type="domain" description="Holliday junction regulator protein family C-terminal" evidence="6">
    <location>
        <begin position="542"/>
        <end position="601"/>
    </location>
</feature>
<dbReference type="Pfam" id="PF12347">
    <property type="entry name" value="HJURP_C"/>
    <property type="match status" value="2"/>
</dbReference>
<dbReference type="AlphaFoldDB" id="A0AAX6QLI1"/>
<comment type="subcellular location">
    <subcellularLocation>
        <location evidence="1">Nucleus</location>
    </subcellularLocation>
</comment>
<evidence type="ECO:0000256" key="1">
    <source>
        <dbReference type="ARBA" id="ARBA00004123"/>
    </source>
</evidence>
<dbReference type="RefSeq" id="XP_012922441.1">
    <property type="nucleotide sequence ID" value="XM_013066987.2"/>
</dbReference>
<dbReference type="PANTHER" id="PTHR15992">
    <property type="entry name" value="HOLLIDAY JUNCTION RECOGNITION PROTEIN"/>
    <property type="match status" value="1"/>
</dbReference>
<dbReference type="Proteomes" id="UP000694906">
    <property type="component" value="Unplaced"/>
</dbReference>
<feature type="region of interest" description="Disordered" evidence="4">
    <location>
        <begin position="185"/>
        <end position="209"/>
    </location>
</feature>
<feature type="compositionally biased region" description="Basic and acidic residues" evidence="4">
    <location>
        <begin position="308"/>
        <end position="325"/>
    </location>
</feature>
<dbReference type="GO" id="GO:0000775">
    <property type="term" value="C:chromosome, centromeric region"/>
    <property type="evidence" value="ECO:0007669"/>
    <property type="project" value="TreeGrafter"/>
</dbReference>
<sequence length="692" mass="76144">MELQGLESEWAAEDPLLHKLSDSRRRFQRRMQQLIAKYEHPFEDAPLVEMSTLTYKTPQGLRIWGGKLVKEVNKGQIQDPPGKPVDGADDPGPGQGDKRLRPHTQVPGMDSESSDAEAASDLGDLSACTWTPAVPQSPLRDELRRKYLTQVDILLQGARCLEGAAKGVRKDTPKTPALFLASPAMPAPGYSGDDSTESLGNAAQPAPSPRAWGPLHPRPADLAIAPSSPSCLSTQSSEANDICNVTISDLYAGMLHSMSRLLSAKPSCIISTKTFIVQNWSSRRRQPRRSGVQMNETYCKGARPSRRSTKERSTPYPEPRRERGTVGDSRNLPHVPCPKTGFELEKAFLDENKPQLHKFDPSWKELQVTPRKRSSLTSLDFNMVHLDWESRLMTLKWLISPVKKVSLPRMPQGCAENRYREIGSQFNKLHQACCPDPGKQLPRATGRSDSWALAVYRGGCVSPDSARGLETCRPRLPFSRAKAKSLSETFEHLGTRSVEVSGGPPKRASSSSISKTHPPPSPGHSLQTCDLFQGRDSGTVRKAVLPNQAISVPRTEPPSCPKSRYDEIKEKFDCLHQKYFQTSPQQGKVLSRVAVSADKAGAEVQCPVGDSCRELSLDTFVWGFQWFPRSLPGSSAVEAQVSAGTARGASLIPAKRRRLSDPQVCGLQSRGAAQPLPAQRGKEYILQDGREK</sequence>
<dbReference type="PANTHER" id="PTHR15992:SF5">
    <property type="entry name" value="HOLLIDAY JUNCTION RECOGNITION PROTEIN"/>
    <property type="match status" value="1"/>
</dbReference>
<feature type="domain" description="Holliday junction recognition protein HJURP central" evidence="5">
    <location>
        <begin position="258"/>
        <end position="374"/>
    </location>
</feature>
<evidence type="ECO:0000256" key="4">
    <source>
        <dbReference type="SAM" id="MobiDB-lite"/>
    </source>
</evidence>
<feature type="region of interest" description="Disordered" evidence="4">
    <location>
        <begin position="494"/>
        <end position="527"/>
    </location>
</feature>
<evidence type="ECO:0000313" key="7">
    <source>
        <dbReference type="Proteomes" id="UP000694906"/>
    </source>
</evidence>
<organism evidence="7 8">
    <name type="scientific">Heterocephalus glaber</name>
    <name type="common">Naked mole rat</name>
    <dbReference type="NCBI Taxonomy" id="10181"/>
    <lineage>
        <taxon>Eukaryota</taxon>
        <taxon>Metazoa</taxon>
        <taxon>Chordata</taxon>
        <taxon>Craniata</taxon>
        <taxon>Vertebrata</taxon>
        <taxon>Euteleostomi</taxon>
        <taxon>Mammalia</taxon>
        <taxon>Eutheria</taxon>
        <taxon>Euarchontoglires</taxon>
        <taxon>Glires</taxon>
        <taxon>Rodentia</taxon>
        <taxon>Hystricomorpha</taxon>
        <taxon>Bathyergidae</taxon>
        <taxon>Heterocephalus</taxon>
    </lineage>
</organism>
<protein>
    <submittedName>
        <fullName evidence="8">Holliday junction recognition protein</fullName>
    </submittedName>
</protein>